<dbReference type="Proteomes" id="UP000053429">
    <property type="component" value="Unassembled WGS sequence"/>
</dbReference>
<proteinExistence type="predicted"/>
<dbReference type="Gene3D" id="3.40.190.10">
    <property type="entry name" value="Periplasmic binding protein-like II"/>
    <property type="match status" value="1"/>
</dbReference>
<accession>A0A101U2P5</accession>
<keyword evidence="3" id="KW-1185">Reference proteome</keyword>
<dbReference type="EMBL" id="LMWY01000022">
    <property type="protein sequence ID" value="KUO02999.1"/>
    <property type="molecule type" value="Genomic_DNA"/>
</dbReference>
<comment type="caution">
    <text evidence="2">The sequence shown here is derived from an EMBL/GenBank/DDBJ whole genome shotgun (WGS) entry which is preliminary data.</text>
</comment>
<gene>
    <name evidence="2" type="ORF">AQJ67_18565</name>
</gene>
<evidence type="ECO:0000256" key="1">
    <source>
        <dbReference type="SAM" id="MobiDB-lite"/>
    </source>
</evidence>
<organism evidence="2 3">
    <name type="scientific">Streptomyces caeruleatus</name>
    <dbReference type="NCBI Taxonomy" id="661399"/>
    <lineage>
        <taxon>Bacteria</taxon>
        <taxon>Bacillati</taxon>
        <taxon>Actinomycetota</taxon>
        <taxon>Actinomycetes</taxon>
        <taxon>Kitasatosporales</taxon>
        <taxon>Streptomycetaceae</taxon>
        <taxon>Streptomyces</taxon>
    </lineage>
</organism>
<dbReference type="AlphaFoldDB" id="A0A101U2P5"/>
<protein>
    <submittedName>
        <fullName evidence="2">Uncharacterized protein</fullName>
    </submittedName>
</protein>
<feature type="region of interest" description="Disordered" evidence="1">
    <location>
        <begin position="19"/>
        <end position="41"/>
    </location>
</feature>
<evidence type="ECO:0000313" key="3">
    <source>
        <dbReference type="Proteomes" id="UP000053429"/>
    </source>
</evidence>
<dbReference type="STRING" id="661399.AQJ67_18565"/>
<reference evidence="2 3" key="1">
    <citation type="submission" date="2015-10" db="EMBL/GenBank/DDBJ databases">
        <title>Draft genome sequence of Streptomyces caeruleatus NRRL B-24802, type strain for the species Streptomyces caeruleatus.</title>
        <authorList>
            <person name="Ruckert C."/>
            <person name="Winkler A."/>
            <person name="Kalinowski J."/>
            <person name="Kampfer P."/>
            <person name="Glaeser S."/>
        </authorList>
    </citation>
    <scope>NUCLEOTIDE SEQUENCE [LARGE SCALE GENOMIC DNA]</scope>
    <source>
        <strain evidence="2 3">NRRL B-24802</strain>
    </source>
</reference>
<name>A0A101U2P5_9ACTN</name>
<sequence>MGLRDRHLKLLAHGAERLDELTGGHGGAAAPPSPPALGRVRRRHPRLQVELISATRQLTLRPSGFDLALAVGVPSSSRQPIPDAPKGFLAPMRVIS</sequence>
<evidence type="ECO:0000313" key="2">
    <source>
        <dbReference type="EMBL" id="KUO02999.1"/>
    </source>
</evidence>